<evidence type="ECO:0000313" key="1">
    <source>
        <dbReference type="EMBL" id="KAF9805318.1"/>
    </source>
</evidence>
<organism evidence="1 2">
    <name type="scientific">Rhodonia placenta</name>
    <dbReference type="NCBI Taxonomy" id="104341"/>
    <lineage>
        <taxon>Eukaryota</taxon>
        <taxon>Fungi</taxon>
        <taxon>Dikarya</taxon>
        <taxon>Basidiomycota</taxon>
        <taxon>Agaricomycotina</taxon>
        <taxon>Agaricomycetes</taxon>
        <taxon>Polyporales</taxon>
        <taxon>Adustoporiaceae</taxon>
        <taxon>Rhodonia</taxon>
    </lineage>
</organism>
<name>A0A8H7NUY0_9APHY</name>
<protein>
    <submittedName>
        <fullName evidence="1">Uncharacterized protein</fullName>
    </submittedName>
</protein>
<reference evidence="1" key="2">
    <citation type="journal article" name="Front. Microbiol.">
        <title>Degradative Capacity of Two Strains of Rhodonia placenta: From Phenotype to Genotype.</title>
        <authorList>
            <person name="Kolle M."/>
            <person name="Horta M.A.C."/>
            <person name="Nowrousian M."/>
            <person name="Ohm R.A."/>
            <person name="Benz J.P."/>
            <person name="Pilgard A."/>
        </authorList>
    </citation>
    <scope>NUCLEOTIDE SEQUENCE</scope>
    <source>
        <strain evidence="1">FPRL280</strain>
    </source>
</reference>
<reference evidence="1" key="1">
    <citation type="submission" date="2020-11" db="EMBL/GenBank/DDBJ databases">
        <authorList>
            <person name="Koelle M."/>
            <person name="Horta M.A.C."/>
            <person name="Nowrousian M."/>
            <person name="Ohm R.A."/>
            <person name="Benz P."/>
            <person name="Pilgard A."/>
        </authorList>
    </citation>
    <scope>NUCLEOTIDE SEQUENCE</scope>
    <source>
        <strain evidence="1">FPRL280</strain>
    </source>
</reference>
<sequence length="142" mass="16001">MRITPDLYRGPLHLTSLPISRVRNAIRRLGVCRRPSRRLLPILPPRRGHMCSMVAIPTTGLRVLLPDGRIGQALAPVKDTAPHLTMRRRPPMGNRLSIRHNTAMPYSTLATLSYISTSPFVEFPTSFHLFVPHTSVRKHTLA</sequence>
<proteinExistence type="predicted"/>
<evidence type="ECO:0000313" key="2">
    <source>
        <dbReference type="Proteomes" id="UP000639403"/>
    </source>
</evidence>
<gene>
    <name evidence="1" type="ORF">IEO21_09094</name>
</gene>
<accession>A0A8H7NUY0</accession>
<dbReference type="EMBL" id="JADOXO010000390">
    <property type="protein sequence ID" value="KAF9805318.1"/>
    <property type="molecule type" value="Genomic_DNA"/>
</dbReference>
<comment type="caution">
    <text evidence="1">The sequence shown here is derived from an EMBL/GenBank/DDBJ whole genome shotgun (WGS) entry which is preliminary data.</text>
</comment>
<dbReference type="AlphaFoldDB" id="A0A8H7NUY0"/>
<dbReference type="Proteomes" id="UP000639403">
    <property type="component" value="Unassembled WGS sequence"/>
</dbReference>